<comment type="caution">
    <text evidence="1">The sequence shown here is derived from an EMBL/GenBank/DDBJ whole genome shotgun (WGS) entry which is preliminary data.</text>
</comment>
<dbReference type="Proteomes" id="UP001632037">
    <property type="component" value="Unassembled WGS sequence"/>
</dbReference>
<protein>
    <submittedName>
        <fullName evidence="1">Uncharacterized protein</fullName>
    </submittedName>
</protein>
<evidence type="ECO:0000313" key="1">
    <source>
        <dbReference type="EMBL" id="KAL3668286.1"/>
    </source>
</evidence>
<accession>A0ABD3FPB1</accession>
<evidence type="ECO:0000313" key="2">
    <source>
        <dbReference type="Proteomes" id="UP001632037"/>
    </source>
</evidence>
<reference evidence="1 2" key="1">
    <citation type="submission" date="2024-09" db="EMBL/GenBank/DDBJ databases">
        <title>Genome sequencing and assembly of Phytophthora oleae, isolate VK10A, causative agent of rot of olive drupes.</title>
        <authorList>
            <person name="Conti Taguali S."/>
            <person name="Riolo M."/>
            <person name="La Spada F."/>
            <person name="Cacciola S.O."/>
            <person name="Dionisio G."/>
        </authorList>
    </citation>
    <scope>NUCLEOTIDE SEQUENCE [LARGE SCALE GENOMIC DNA]</scope>
    <source>
        <strain evidence="1 2">VK10A</strain>
    </source>
</reference>
<sequence>MEKLLEWKDKRGDEGEMLATFLIGDETHQSHLVLQFYQRGWYRPLSPRKPSEQVGTDRILTDIEYNVETVARDYVPELQDQTRVGEKTDEAQEMEVMEAEREYHLRIQLQKHFAQFRHISATSSSSNSAKI</sequence>
<dbReference type="EMBL" id="JBIMZQ010000011">
    <property type="protein sequence ID" value="KAL3668286.1"/>
    <property type="molecule type" value="Genomic_DNA"/>
</dbReference>
<dbReference type="AlphaFoldDB" id="A0ABD3FPB1"/>
<name>A0ABD3FPB1_9STRA</name>
<keyword evidence="2" id="KW-1185">Reference proteome</keyword>
<organism evidence="1 2">
    <name type="scientific">Phytophthora oleae</name>
    <dbReference type="NCBI Taxonomy" id="2107226"/>
    <lineage>
        <taxon>Eukaryota</taxon>
        <taxon>Sar</taxon>
        <taxon>Stramenopiles</taxon>
        <taxon>Oomycota</taxon>
        <taxon>Peronosporomycetes</taxon>
        <taxon>Peronosporales</taxon>
        <taxon>Peronosporaceae</taxon>
        <taxon>Phytophthora</taxon>
    </lineage>
</organism>
<gene>
    <name evidence="1" type="ORF">V7S43_006379</name>
</gene>
<proteinExistence type="predicted"/>